<sequence length="314" mass="33570">MDVVRGNEVVPVSLRGGALALGNFDGVHLGHREVLRLTMAEAKRIGGPAGVVFFDPHPRRFFQPGTPYFRLTPQPMKLKLLEELGLDVAFVLPFDEALAATTAETFMTDILKARFGASCVIAGWNFRFGNGRKGSAGLLEARGPGIGFEVRIVQPSVDSHGEPVSATRIRDLLGAGRPGDAAALLGYRWQVTGPVLAGEKRGRTLGFPTANMALEAGVDVANGSYAVRAFFNGSAYDGAAYLGTRPVFGGEQEILETHLFDFDGDLYGKDLTVELVEYLRGDMDFPSVEALTQAIAEDCRKARAALAQLPGAAS</sequence>
<keyword evidence="10 17" id="KW-0548">Nucleotidyltransferase</keyword>
<dbReference type="InterPro" id="IPR023465">
    <property type="entry name" value="Riboflavin_kinase_dom_sf"/>
</dbReference>
<keyword evidence="13" id="KW-0274">FAD</keyword>
<dbReference type="Gene3D" id="2.40.30.30">
    <property type="entry name" value="Riboflavin kinase-like"/>
    <property type="match status" value="1"/>
</dbReference>
<keyword evidence="14" id="KW-0067">ATP-binding</keyword>
<dbReference type="GO" id="GO:0003919">
    <property type="term" value="F:FMN adenylyltransferase activity"/>
    <property type="evidence" value="ECO:0007669"/>
    <property type="project" value="UniProtKB-EC"/>
</dbReference>
<evidence type="ECO:0000256" key="2">
    <source>
        <dbReference type="ARBA" id="ARBA00005201"/>
    </source>
</evidence>
<dbReference type="Pfam" id="PF01687">
    <property type="entry name" value="Flavokinase"/>
    <property type="match status" value="1"/>
</dbReference>
<dbReference type="PANTHER" id="PTHR22749:SF6">
    <property type="entry name" value="RIBOFLAVIN KINASE"/>
    <property type="match status" value="1"/>
</dbReference>
<evidence type="ECO:0000256" key="6">
    <source>
        <dbReference type="ARBA" id="ARBA00018483"/>
    </source>
</evidence>
<comment type="pathway">
    <text evidence="1">Cofactor biosynthesis; FAD biosynthesis; FAD from FMN: step 1/1.</text>
</comment>
<dbReference type="InterPro" id="IPR015865">
    <property type="entry name" value="Riboflavin_kinase_bac/euk"/>
</dbReference>
<dbReference type="InterPro" id="IPR023468">
    <property type="entry name" value="Riboflavin_kinase"/>
</dbReference>
<keyword evidence="9 17" id="KW-0808">Transferase</keyword>
<keyword evidence="12 17" id="KW-0418">Kinase</keyword>
<evidence type="ECO:0000256" key="12">
    <source>
        <dbReference type="ARBA" id="ARBA00022777"/>
    </source>
</evidence>
<evidence type="ECO:0000256" key="13">
    <source>
        <dbReference type="ARBA" id="ARBA00022827"/>
    </source>
</evidence>
<evidence type="ECO:0000256" key="3">
    <source>
        <dbReference type="ARBA" id="ARBA00010214"/>
    </source>
</evidence>
<comment type="pathway">
    <text evidence="2">Cofactor biosynthesis; FMN biosynthesis; FMN from riboflavin (ATP route): step 1/1.</text>
</comment>
<evidence type="ECO:0000256" key="4">
    <source>
        <dbReference type="ARBA" id="ARBA00012105"/>
    </source>
</evidence>
<dbReference type="InterPro" id="IPR002606">
    <property type="entry name" value="Riboflavin_kinase_bac"/>
</dbReference>
<dbReference type="GO" id="GO:0005524">
    <property type="term" value="F:ATP binding"/>
    <property type="evidence" value="ECO:0007669"/>
    <property type="project" value="UniProtKB-KW"/>
</dbReference>
<dbReference type="GO" id="GO:0008531">
    <property type="term" value="F:riboflavin kinase activity"/>
    <property type="evidence" value="ECO:0007669"/>
    <property type="project" value="UniProtKB-EC"/>
</dbReference>
<evidence type="ECO:0000259" key="16">
    <source>
        <dbReference type="SMART" id="SM00904"/>
    </source>
</evidence>
<dbReference type="NCBIfam" id="TIGR00083">
    <property type="entry name" value="ribF"/>
    <property type="match status" value="1"/>
</dbReference>
<dbReference type="EMBL" id="UOEM01000091">
    <property type="protein sequence ID" value="VAW15878.1"/>
    <property type="molecule type" value="Genomic_DNA"/>
</dbReference>
<dbReference type="SMART" id="SM00904">
    <property type="entry name" value="Flavokinase"/>
    <property type="match status" value="1"/>
</dbReference>
<dbReference type="GO" id="GO:0009231">
    <property type="term" value="P:riboflavin biosynthetic process"/>
    <property type="evidence" value="ECO:0007669"/>
    <property type="project" value="InterPro"/>
</dbReference>
<evidence type="ECO:0000256" key="15">
    <source>
        <dbReference type="ARBA" id="ARBA00023268"/>
    </source>
</evidence>
<dbReference type="NCBIfam" id="NF004160">
    <property type="entry name" value="PRK05627.1-3"/>
    <property type="match status" value="1"/>
</dbReference>
<evidence type="ECO:0000256" key="11">
    <source>
        <dbReference type="ARBA" id="ARBA00022741"/>
    </source>
</evidence>
<dbReference type="EC" id="2.7.1.26" evidence="4"/>
<dbReference type="GO" id="GO:0006747">
    <property type="term" value="P:FAD biosynthetic process"/>
    <property type="evidence" value="ECO:0007669"/>
    <property type="project" value="UniProtKB-UniPathway"/>
</dbReference>
<dbReference type="UniPathway" id="UPA00277">
    <property type="reaction ID" value="UER00407"/>
</dbReference>
<dbReference type="InterPro" id="IPR014729">
    <property type="entry name" value="Rossmann-like_a/b/a_fold"/>
</dbReference>
<dbReference type="UniPathway" id="UPA00276">
    <property type="reaction ID" value="UER00406"/>
</dbReference>
<dbReference type="EC" id="2.7.7.2" evidence="5"/>
<dbReference type="PIRSF" id="PIRSF004491">
    <property type="entry name" value="FAD_Synth"/>
    <property type="match status" value="1"/>
</dbReference>
<dbReference type="Gene3D" id="3.40.50.620">
    <property type="entry name" value="HUPs"/>
    <property type="match status" value="1"/>
</dbReference>
<evidence type="ECO:0000313" key="17">
    <source>
        <dbReference type="EMBL" id="VAW15878.1"/>
    </source>
</evidence>
<dbReference type="SUPFAM" id="SSF52374">
    <property type="entry name" value="Nucleotidylyl transferase"/>
    <property type="match status" value="1"/>
</dbReference>
<evidence type="ECO:0000256" key="5">
    <source>
        <dbReference type="ARBA" id="ARBA00012393"/>
    </source>
</evidence>
<dbReference type="AlphaFoldDB" id="A0A3B0TD11"/>
<organism evidence="17">
    <name type="scientific">hydrothermal vent metagenome</name>
    <dbReference type="NCBI Taxonomy" id="652676"/>
    <lineage>
        <taxon>unclassified sequences</taxon>
        <taxon>metagenomes</taxon>
        <taxon>ecological metagenomes</taxon>
    </lineage>
</organism>
<proteinExistence type="inferred from homology"/>
<evidence type="ECO:0000256" key="10">
    <source>
        <dbReference type="ARBA" id="ARBA00022695"/>
    </source>
</evidence>
<evidence type="ECO:0000256" key="8">
    <source>
        <dbReference type="ARBA" id="ARBA00022643"/>
    </source>
</evidence>
<dbReference type="CDD" id="cd02064">
    <property type="entry name" value="FAD_synthetase_N"/>
    <property type="match status" value="1"/>
</dbReference>
<keyword evidence="8" id="KW-0288">FMN</keyword>
<feature type="domain" description="Riboflavin kinase" evidence="16">
    <location>
        <begin position="184"/>
        <end position="307"/>
    </location>
</feature>
<gene>
    <name evidence="17" type="ORF">MNBD_ALPHA09-1546</name>
</gene>
<keyword evidence="15" id="KW-0511">Multifunctional enzyme</keyword>
<dbReference type="InterPro" id="IPR015864">
    <property type="entry name" value="FAD_synthase"/>
</dbReference>
<evidence type="ECO:0000256" key="9">
    <source>
        <dbReference type="ARBA" id="ARBA00022679"/>
    </source>
</evidence>
<name>A0A3B0TD11_9ZZZZ</name>
<dbReference type="Pfam" id="PF06574">
    <property type="entry name" value="FAD_syn"/>
    <property type="match status" value="1"/>
</dbReference>
<evidence type="ECO:0000256" key="1">
    <source>
        <dbReference type="ARBA" id="ARBA00004726"/>
    </source>
</evidence>
<dbReference type="GO" id="GO:0009398">
    <property type="term" value="P:FMN biosynthetic process"/>
    <property type="evidence" value="ECO:0007669"/>
    <property type="project" value="UniProtKB-UniPathway"/>
</dbReference>
<dbReference type="PANTHER" id="PTHR22749">
    <property type="entry name" value="RIBOFLAVIN KINASE/FMN ADENYLYLTRANSFERASE"/>
    <property type="match status" value="1"/>
</dbReference>
<accession>A0A3B0TD11</accession>
<reference evidence="17" key="1">
    <citation type="submission" date="2018-06" db="EMBL/GenBank/DDBJ databases">
        <authorList>
            <person name="Zhirakovskaya E."/>
        </authorList>
    </citation>
    <scope>NUCLEOTIDE SEQUENCE</scope>
</reference>
<evidence type="ECO:0000256" key="7">
    <source>
        <dbReference type="ARBA" id="ARBA00022630"/>
    </source>
</evidence>
<keyword evidence="11" id="KW-0547">Nucleotide-binding</keyword>
<dbReference type="SUPFAM" id="SSF82114">
    <property type="entry name" value="Riboflavin kinase-like"/>
    <property type="match status" value="1"/>
</dbReference>
<keyword evidence="7" id="KW-0285">Flavoprotein</keyword>
<comment type="similarity">
    <text evidence="3">Belongs to the RibF family.</text>
</comment>
<protein>
    <recommendedName>
        <fullName evidence="6">Bifunctional riboflavin kinase/FMN adenylyltransferase</fullName>
        <ecNumber evidence="4">2.7.1.26</ecNumber>
        <ecNumber evidence="5">2.7.7.2</ecNumber>
    </recommendedName>
</protein>
<evidence type="ECO:0000256" key="14">
    <source>
        <dbReference type="ARBA" id="ARBA00022840"/>
    </source>
</evidence>
<dbReference type="FunFam" id="3.40.50.620:FF:000021">
    <property type="entry name" value="Riboflavin biosynthesis protein"/>
    <property type="match status" value="1"/>
</dbReference>